<evidence type="ECO:0000313" key="7">
    <source>
        <dbReference type="EMBL" id="VFS75999.1"/>
    </source>
</evidence>
<dbReference type="Proteomes" id="UP000345637">
    <property type="component" value="Unassembled WGS sequence"/>
</dbReference>
<evidence type="ECO:0000256" key="4">
    <source>
        <dbReference type="ARBA" id="ARBA00023136"/>
    </source>
</evidence>
<proteinExistence type="inferred from homology"/>
<dbReference type="AlphaFoldDB" id="A0A485C5K6"/>
<dbReference type="Pfam" id="PF03180">
    <property type="entry name" value="Lipoprotein_9"/>
    <property type="match status" value="1"/>
</dbReference>
<dbReference type="SUPFAM" id="SSF53850">
    <property type="entry name" value="Periplasmic binding protein-like II"/>
    <property type="match status" value="1"/>
</dbReference>
<reference evidence="7 8" key="1">
    <citation type="submission" date="2019-03" db="EMBL/GenBank/DDBJ databases">
        <authorList>
            <consortium name="Pathogen Informatics"/>
        </authorList>
    </citation>
    <scope>NUCLEOTIDE SEQUENCE [LARGE SCALE GENOMIC DNA]</scope>
    <source>
        <strain evidence="7 8">NCTC12998</strain>
    </source>
</reference>
<dbReference type="InterPro" id="IPR004872">
    <property type="entry name" value="Lipoprotein_NlpA"/>
</dbReference>
<protein>
    <submittedName>
        <fullName evidence="7">Methionine-binding lipoprotein metQ</fullName>
    </submittedName>
</protein>
<comment type="subcellular location">
    <subcellularLocation>
        <location evidence="1">Membrane</location>
        <topology evidence="1">Lipid-anchor</topology>
    </subcellularLocation>
</comment>
<dbReference type="GO" id="GO:0016020">
    <property type="term" value="C:membrane"/>
    <property type="evidence" value="ECO:0007669"/>
    <property type="project" value="UniProtKB-SubCell"/>
</dbReference>
<keyword evidence="3" id="KW-0732">Signal</keyword>
<gene>
    <name evidence="7" type="primary">metQ_4</name>
    <name evidence="7" type="ORF">NCTC12998_04762</name>
</gene>
<evidence type="ECO:0000256" key="1">
    <source>
        <dbReference type="ARBA" id="ARBA00004635"/>
    </source>
</evidence>
<dbReference type="EMBL" id="CAADJE010000025">
    <property type="protein sequence ID" value="VFS75999.1"/>
    <property type="molecule type" value="Genomic_DNA"/>
</dbReference>
<dbReference type="Gene3D" id="3.40.190.10">
    <property type="entry name" value="Periplasmic binding protein-like II"/>
    <property type="match status" value="1"/>
</dbReference>
<evidence type="ECO:0000256" key="3">
    <source>
        <dbReference type="ARBA" id="ARBA00022729"/>
    </source>
</evidence>
<evidence type="ECO:0000313" key="8">
    <source>
        <dbReference type="Proteomes" id="UP000345637"/>
    </source>
</evidence>
<organism evidence="7 8">
    <name type="scientific">Raoultella planticola</name>
    <name type="common">Klebsiella planticola</name>
    <dbReference type="NCBI Taxonomy" id="575"/>
    <lineage>
        <taxon>Bacteria</taxon>
        <taxon>Pseudomonadati</taxon>
        <taxon>Pseudomonadota</taxon>
        <taxon>Gammaproteobacteria</taxon>
        <taxon>Enterobacterales</taxon>
        <taxon>Enterobacteriaceae</taxon>
        <taxon>Klebsiella/Raoultella group</taxon>
        <taxon>Raoultella</taxon>
    </lineage>
</organism>
<dbReference type="PANTHER" id="PTHR30429">
    <property type="entry name" value="D-METHIONINE-BINDING LIPOPROTEIN METQ"/>
    <property type="match status" value="1"/>
</dbReference>
<sequence>MVVEAGGGRQWLRAFNHGTGIQWAFGIYSDRYTSVKDLPNGATIVVPDDGANQGQALWLLQRIGLVTLDPKVEPRTAKLKNIVGNPHQFNFKELDLLTMPRALNSVDAAIRLCLAV</sequence>
<evidence type="ECO:0000256" key="2">
    <source>
        <dbReference type="ARBA" id="ARBA00008973"/>
    </source>
</evidence>
<evidence type="ECO:0000256" key="6">
    <source>
        <dbReference type="ARBA" id="ARBA00023288"/>
    </source>
</evidence>
<keyword evidence="5" id="KW-0564">Palmitate</keyword>
<keyword evidence="6 7" id="KW-0449">Lipoprotein</keyword>
<dbReference type="PANTHER" id="PTHR30429:SF0">
    <property type="entry name" value="METHIONINE-BINDING LIPOPROTEIN METQ"/>
    <property type="match status" value="1"/>
</dbReference>
<accession>A0A485C5K6</accession>
<evidence type="ECO:0000256" key="5">
    <source>
        <dbReference type="ARBA" id="ARBA00023139"/>
    </source>
</evidence>
<keyword evidence="4" id="KW-0472">Membrane</keyword>
<name>A0A485C5K6_RAOPL</name>
<comment type="similarity">
    <text evidence="2">Belongs to the NlpA lipoprotein family.</text>
</comment>